<dbReference type="Proteomes" id="UP000028878">
    <property type="component" value="Unassembled WGS sequence"/>
</dbReference>
<evidence type="ECO:0000256" key="2">
    <source>
        <dbReference type="SAM" id="SignalP"/>
    </source>
</evidence>
<dbReference type="EMBL" id="CCAE010000006">
    <property type="protein sequence ID" value="CDN86823.1"/>
    <property type="molecule type" value="Genomic_DNA"/>
</dbReference>
<protein>
    <recommendedName>
        <fullName evidence="5">Lipocalin-like domain-containing protein</fullName>
    </recommendedName>
</protein>
<evidence type="ECO:0000313" key="3">
    <source>
        <dbReference type="EMBL" id="CDN86823.1"/>
    </source>
</evidence>
<sequence length="154" mass="16441" precursor="true">MRRALLSVALAALPAWAAAQATGTCTVPDHVPPARLSGEWNATFWNEGGSAERPLDTGVLRLERHPEYGGSVRGDLLRGTGGQMRRSIVSGDVTDGEFHFDESDDGVDMAAVWNGVAEDCGGRLAITGTRRPATGADSPDPVLRFRLTKPTGWR</sequence>
<evidence type="ECO:0000256" key="1">
    <source>
        <dbReference type="SAM" id="MobiDB-lite"/>
    </source>
</evidence>
<gene>
    <name evidence="3" type="ORF">BN948_01236</name>
</gene>
<dbReference type="RefSeq" id="WP_009518402.1">
    <property type="nucleotide sequence ID" value="NZ_CCAE010000006.1"/>
</dbReference>
<feature type="region of interest" description="Disordered" evidence="1">
    <location>
        <begin position="130"/>
        <end position="154"/>
    </location>
</feature>
<dbReference type="AlphaFoldDB" id="A0A1L1PFQ6"/>
<reference evidence="4" key="2">
    <citation type="submission" date="2014-11" db="EMBL/GenBank/DDBJ databases">
        <title>Draft genome sequence of Hydrogenophaga intermedia S1.</title>
        <authorList>
            <person name="Gan H.M."/>
            <person name="Chew T.H."/>
            <person name="Stolz A."/>
        </authorList>
    </citation>
    <scope>NUCLEOTIDE SEQUENCE [LARGE SCALE GENOMIC DNA]</scope>
    <source>
        <strain evidence="4">S1</strain>
    </source>
</reference>
<keyword evidence="2" id="KW-0732">Signal</keyword>
<evidence type="ECO:0008006" key="5">
    <source>
        <dbReference type="Google" id="ProtNLM"/>
    </source>
</evidence>
<accession>A0A1L1PFQ6</accession>
<organism evidence="3 4">
    <name type="scientific">Hydrogenophaga intermedia</name>
    <dbReference type="NCBI Taxonomy" id="65786"/>
    <lineage>
        <taxon>Bacteria</taxon>
        <taxon>Pseudomonadati</taxon>
        <taxon>Pseudomonadota</taxon>
        <taxon>Betaproteobacteria</taxon>
        <taxon>Burkholderiales</taxon>
        <taxon>Comamonadaceae</taxon>
        <taxon>Hydrogenophaga</taxon>
    </lineage>
</organism>
<feature type="chain" id="PRO_5009681397" description="Lipocalin-like domain-containing protein" evidence="2">
    <location>
        <begin position="18"/>
        <end position="154"/>
    </location>
</feature>
<proteinExistence type="predicted"/>
<reference evidence="4" key="1">
    <citation type="submission" date="2014-02" db="EMBL/GenBank/DDBJ databases">
        <authorList>
            <person name="Gan H."/>
        </authorList>
    </citation>
    <scope>NUCLEOTIDE SEQUENCE [LARGE SCALE GENOMIC DNA]</scope>
    <source>
        <strain evidence="4">S1</strain>
    </source>
</reference>
<keyword evidence="4" id="KW-1185">Reference proteome</keyword>
<name>A0A1L1PFQ6_HYDIT</name>
<feature type="signal peptide" evidence="2">
    <location>
        <begin position="1"/>
        <end position="17"/>
    </location>
</feature>
<evidence type="ECO:0000313" key="4">
    <source>
        <dbReference type="Proteomes" id="UP000028878"/>
    </source>
</evidence>